<gene>
    <name evidence="1" type="ORF">MERR_LOCUS5149</name>
</gene>
<dbReference type="EMBL" id="CACVBM020000333">
    <property type="protein sequence ID" value="CAA7017914.1"/>
    <property type="molecule type" value="Genomic_DNA"/>
</dbReference>
<name>A0A6D2HXG1_9BRAS</name>
<proteinExistence type="predicted"/>
<accession>A0A6D2HXG1</accession>
<protein>
    <submittedName>
        <fullName evidence="1">Uncharacterized protein</fullName>
    </submittedName>
</protein>
<dbReference type="AlphaFoldDB" id="A0A6D2HXG1"/>
<evidence type="ECO:0000313" key="2">
    <source>
        <dbReference type="Proteomes" id="UP000467841"/>
    </source>
</evidence>
<reference evidence="1" key="1">
    <citation type="submission" date="2020-01" db="EMBL/GenBank/DDBJ databases">
        <authorList>
            <person name="Mishra B."/>
        </authorList>
    </citation>
    <scope>NUCLEOTIDE SEQUENCE [LARGE SCALE GENOMIC DNA]</scope>
</reference>
<sequence>MSNQLALPPADKEEVVIIKQPSQETTMPKPKRALLIDLNETYDDDGSCWRRTTTTTTHQVSRNLLLIATQGRKNNLFRLETHRDLPTFSHCLSIMHLFGLGTFLLLLPKITELAPTTAMAPPDYLVSGLGMCNLWLIIIAHIHPVSAQDNRQKPETGMDMGSGD</sequence>
<comment type="caution">
    <text evidence="1">The sequence shown here is derived from an EMBL/GenBank/DDBJ whole genome shotgun (WGS) entry which is preliminary data.</text>
</comment>
<organism evidence="1 2">
    <name type="scientific">Microthlaspi erraticum</name>
    <dbReference type="NCBI Taxonomy" id="1685480"/>
    <lineage>
        <taxon>Eukaryota</taxon>
        <taxon>Viridiplantae</taxon>
        <taxon>Streptophyta</taxon>
        <taxon>Embryophyta</taxon>
        <taxon>Tracheophyta</taxon>
        <taxon>Spermatophyta</taxon>
        <taxon>Magnoliopsida</taxon>
        <taxon>eudicotyledons</taxon>
        <taxon>Gunneridae</taxon>
        <taxon>Pentapetalae</taxon>
        <taxon>rosids</taxon>
        <taxon>malvids</taxon>
        <taxon>Brassicales</taxon>
        <taxon>Brassicaceae</taxon>
        <taxon>Coluteocarpeae</taxon>
        <taxon>Microthlaspi</taxon>
    </lineage>
</organism>
<keyword evidence="2" id="KW-1185">Reference proteome</keyword>
<dbReference type="Proteomes" id="UP000467841">
    <property type="component" value="Unassembled WGS sequence"/>
</dbReference>
<evidence type="ECO:0000313" key="1">
    <source>
        <dbReference type="EMBL" id="CAA7017914.1"/>
    </source>
</evidence>